<dbReference type="RefSeq" id="WP_062038563.1">
    <property type="nucleotide sequence ID" value="NZ_DF968182.1"/>
</dbReference>
<organism evidence="1">
    <name type="scientific">Lentimicrobium saccharophilum</name>
    <dbReference type="NCBI Taxonomy" id="1678841"/>
    <lineage>
        <taxon>Bacteria</taxon>
        <taxon>Pseudomonadati</taxon>
        <taxon>Bacteroidota</taxon>
        <taxon>Bacteroidia</taxon>
        <taxon>Bacteroidales</taxon>
        <taxon>Lentimicrobiaceae</taxon>
        <taxon>Lentimicrobium</taxon>
    </lineage>
</organism>
<gene>
    <name evidence="1" type="ORF">TBC1_11706</name>
</gene>
<accession>A0A0S7C1L9</accession>
<sequence length="438" mass="49269">MTMMLHLKTKAGLLHKQITLPYFARKKMHSFFRLLITATCSLLLSFNQLTAQQESSPYSLHFAGFVRADAIFDSRQVVEAREGFLLFYPKKPVYDRNGNDLNAHPTFNQYAMTTRINARATGPDVLGAKVLGFIEADFTGASNSENNSLRLRHGYISLQWKKTRLLAGQYWHPLDLPEMIPNVLSLNTGAPFHSFSRQPQLRMDYRTGFFNLVAVAAAQRDYVNNGPQGSTSVYLRNSIIPNLHGQIQVKTEKIFAGAGIDFKKLTPRLVTDSLYKADESLNCLSYTVFISWNPGKAAIKTQYVYGQALNDHLMMGGFGVSKTDPLTKQREYSPLNYHSVWINTQLNLGQWQPSLFAGFTKNDGSAEELTGPVYARDADIGYVYRLAPMITYITGKFSLIAEMEYTTAAYGENDEKYRVISSRETGNLRIGLGAVYSF</sequence>
<dbReference type="EMBL" id="DF968182">
    <property type="protein sequence ID" value="GAP42575.1"/>
    <property type="molecule type" value="Genomic_DNA"/>
</dbReference>
<dbReference type="STRING" id="1678841.TBC1_11706"/>
<evidence type="ECO:0000313" key="1">
    <source>
        <dbReference type="EMBL" id="GAP42575.1"/>
    </source>
</evidence>
<evidence type="ECO:0000313" key="2">
    <source>
        <dbReference type="Proteomes" id="UP000053091"/>
    </source>
</evidence>
<dbReference type="SUPFAM" id="SSF56935">
    <property type="entry name" value="Porins"/>
    <property type="match status" value="1"/>
</dbReference>
<keyword evidence="2" id="KW-1185">Reference proteome</keyword>
<dbReference type="AlphaFoldDB" id="A0A0S7C1L9"/>
<dbReference type="OrthoDB" id="9802177at2"/>
<reference evidence="1" key="1">
    <citation type="journal article" date="2015" name="Genome Announc.">
        <title>Draft Genome Sequence of Bacteroidales Strain TBC1, a Novel Isolate from a Methanogenic Wastewater Treatment System.</title>
        <authorList>
            <person name="Tourlousse D.M."/>
            <person name="Matsuura N."/>
            <person name="Sun L."/>
            <person name="Toyonaga M."/>
            <person name="Kuroda K."/>
            <person name="Ohashi A."/>
            <person name="Cruz R."/>
            <person name="Yamaguchi T."/>
            <person name="Sekiguchi Y."/>
        </authorList>
    </citation>
    <scope>NUCLEOTIDE SEQUENCE [LARGE SCALE GENOMIC DNA]</scope>
    <source>
        <strain evidence="1">TBC1</strain>
    </source>
</reference>
<proteinExistence type="predicted"/>
<protein>
    <submittedName>
        <fullName evidence="1">Uncharacterized protein</fullName>
    </submittedName>
</protein>
<dbReference type="Proteomes" id="UP000053091">
    <property type="component" value="Unassembled WGS sequence"/>
</dbReference>
<name>A0A0S7C1L9_9BACT</name>